<comment type="similarity">
    <text evidence="1">Belongs to the DOCK family.</text>
</comment>
<proteinExistence type="inferred from homology"/>
<evidence type="ECO:0000313" key="5">
    <source>
        <dbReference type="Proteomes" id="UP000005220"/>
    </source>
</evidence>
<dbReference type="PANTHER" id="PTHR45653">
    <property type="entry name" value="DEDICATOR OF CYTOKINESIS"/>
    <property type="match status" value="1"/>
</dbReference>
<dbReference type="STRING" id="1071382.H2ANQ3"/>
<dbReference type="Gene3D" id="1.25.40.410">
    <property type="match status" value="1"/>
</dbReference>
<protein>
    <recommendedName>
        <fullName evidence="3">DOCKER domain-containing protein</fullName>
    </recommendedName>
</protein>
<dbReference type="GO" id="GO:0031267">
    <property type="term" value="F:small GTPase binding"/>
    <property type="evidence" value="ECO:0007669"/>
    <property type="project" value="TreeGrafter"/>
</dbReference>
<dbReference type="GO" id="GO:0007264">
    <property type="term" value="P:small GTPase-mediated signal transduction"/>
    <property type="evidence" value="ECO:0007669"/>
    <property type="project" value="InterPro"/>
</dbReference>
<keyword evidence="5" id="KW-1185">Reference proteome</keyword>
<dbReference type="InterPro" id="IPR046773">
    <property type="entry name" value="DOCKER_Lobe_C"/>
</dbReference>
<feature type="compositionally biased region" description="Low complexity" evidence="2">
    <location>
        <begin position="1885"/>
        <end position="1894"/>
    </location>
</feature>
<dbReference type="Gene3D" id="1.20.58.740">
    <property type="match status" value="1"/>
</dbReference>
<feature type="compositionally biased region" description="Polar residues" evidence="2">
    <location>
        <begin position="1833"/>
        <end position="1845"/>
    </location>
</feature>
<dbReference type="InParanoid" id="H2ANQ3"/>
<dbReference type="Pfam" id="PF25338">
    <property type="entry name" value="C2_DCK_4th"/>
    <property type="match status" value="1"/>
</dbReference>
<dbReference type="GO" id="GO:0005085">
    <property type="term" value="F:guanyl-nucleotide exchange factor activity"/>
    <property type="evidence" value="ECO:0007669"/>
    <property type="project" value="InterPro"/>
</dbReference>
<dbReference type="HOGENOM" id="CLU_238900_0_0_1"/>
<dbReference type="Proteomes" id="UP000005220">
    <property type="component" value="Chromosome 1"/>
</dbReference>
<dbReference type="InterPro" id="IPR027357">
    <property type="entry name" value="DOCKER_dom"/>
</dbReference>
<dbReference type="GeneID" id="13887094"/>
<gene>
    <name evidence="4" type="primary">KAFR0A05680</name>
    <name evidence="4" type="ORF">KAFR_0A05680</name>
</gene>
<feature type="domain" description="DOCKER" evidence="3">
    <location>
        <begin position="1408"/>
        <end position="1817"/>
    </location>
</feature>
<reference evidence="4 5" key="1">
    <citation type="journal article" date="2011" name="Proc. Natl. Acad. Sci. U.S.A.">
        <title>Evolutionary erosion of yeast sex chromosomes by mating-type switching accidents.</title>
        <authorList>
            <person name="Gordon J.L."/>
            <person name="Armisen D."/>
            <person name="Proux-Wera E."/>
            <person name="Oheigeartaigh S.S."/>
            <person name="Byrne K.P."/>
            <person name="Wolfe K.H."/>
        </authorList>
    </citation>
    <scope>NUCLEOTIDE SEQUENCE [LARGE SCALE GENOMIC DNA]</scope>
    <source>
        <strain evidence="5">ATCC 22294 / BCRC 22015 / CBS 2517 / CECT 1963 / NBRC 1671 / NRRL Y-8276</strain>
    </source>
</reference>
<dbReference type="KEGG" id="kaf:KAFR_0A05680"/>
<dbReference type="InterPro" id="IPR026791">
    <property type="entry name" value="DOCK"/>
</dbReference>
<feature type="region of interest" description="Disordered" evidence="2">
    <location>
        <begin position="1885"/>
        <end position="1911"/>
    </location>
</feature>
<organism evidence="4 5">
    <name type="scientific">Kazachstania africana (strain ATCC 22294 / BCRC 22015 / CBS 2517 / CECT 1963 / NBRC 1671 / NRRL Y-8276)</name>
    <name type="common">Yeast</name>
    <name type="synonym">Kluyveromyces africanus</name>
    <dbReference type="NCBI Taxonomy" id="1071382"/>
    <lineage>
        <taxon>Eukaryota</taxon>
        <taxon>Fungi</taxon>
        <taxon>Dikarya</taxon>
        <taxon>Ascomycota</taxon>
        <taxon>Saccharomycotina</taxon>
        <taxon>Saccharomycetes</taxon>
        <taxon>Saccharomycetales</taxon>
        <taxon>Saccharomycetaceae</taxon>
        <taxon>Kazachstania</taxon>
    </lineage>
</organism>
<dbReference type="InterPro" id="IPR043162">
    <property type="entry name" value="DOCK_C_lobe_C"/>
</dbReference>
<dbReference type="PANTHER" id="PTHR45653:SF10">
    <property type="entry name" value="MYOBLAST CITY, ISOFORM B"/>
    <property type="match status" value="1"/>
</dbReference>
<evidence type="ECO:0000259" key="3">
    <source>
        <dbReference type="PROSITE" id="PS51651"/>
    </source>
</evidence>
<dbReference type="CDD" id="cd11684">
    <property type="entry name" value="DHR2_DOCK"/>
    <property type="match status" value="1"/>
</dbReference>
<accession>H2ANQ3</accession>
<dbReference type="GO" id="GO:0005739">
    <property type="term" value="C:mitochondrion"/>
    <property type="evidence" value="ECO:0007669"/>
    <property type="project" value="EnsemblFungi"/>
</dbReference>
<feature type="region of interest" description="Disordered" evidence="2">
    <location>
        <begin position="1833"/>
        <end position="1854"/>
    </location>
</feature>
<dbReference type="RefSeq" id="XP_003955138.1">
    <property type="nucleotide sequence ID" value="XM_003955089.1"/>
</dbReference>
<dbReference type="EMBL" id="HE650821">
    <property type="protein sequence ID" value="CCF56003.1"/>
    <property type="molecule type" value="Genomic_DNA"/>
</dbReference>
<dbReference type="InterPro" id="IPR057500">
    <property type="entry name" value="C2_DCK1_4th"/>
</dbReference>
<dbReference type="GO" id="GO:0000422">
    <property type="term" value="P:autophagy of mitochondrion"/>
    <property type="evidence" value="ECO:0007669"/>
    <property type="project" value="EnsemblFungi"/>
</dbReference>
<evidence type="ECO:0000313" key="4">
    <source>
        <dbReference type="EMBL" id="CCF56003.1"/>
    </source>
</evidence>
<sequence>MGSEKARRWVPTEKLVYGTIIKHFTPLQKHPELIYRSDEFHDIFIGAEIYIFEVTTDGKWCRSYFCARPLPEEFIATMSTIGELLPSIKPIVAVVPRAYVRIDASASIRPMPFFKLPEPKDFQRFLSNECTSKSLYDHLTSDSSNTDDNAITMRNDKQAKPSFPYFRYKGRPFVDEIAAVLMTLCSHIFAMYSAGEFIIYEKLTSLFYELDNIRLKLLFGLTTESERILLIRSASCELSKISKFISSKGKPNKFLLNNTAPIAPDPYGFESVFARDVNTGKLLSFDDTNLQTLLLSTMLYGLTNNFPIVRIESLNLDLPKGKVFDFSQSHVLIDFKQVTSDPSIFDPKFENVRASVHLRTKDKLLAEPYIVNINPNNISSLNNISAVLFKNIAASVINDQKIYLVVVLTEYVLINSHNKISISSFRSPFIPYANTNDLRIDTIKKGVAVGVTDISPIFKSYQGKSAAGSAHKFKINLYTSQFDQSNEQSAGSTTNIGWGNVISKILNDSVEGVIINPRAVSLSVTAKEIVGDHQMANHLTSSSIAAIETVPSHLHYSKRDQTIEQVYLNLGSVSLSGVAKRAKNIKNVTIVAKSKNPNVTFSENSNESKLHSWTFVSGRPGESIGETVRINDIQMMKDNEDIDILAYLNGFLMAKAAVPIKRGNDIIIYERNTTISLISSENKQIIDLKIDTDYPGDMFNIPTAIERFLPFDDIDSGNFDNFCPVILEELNNIEFDSRSRHFHALLRGYLNLLFYFNDQSDLSLKIFTSFTKFIDATLSSDKTNCRHQFFTFYEQYSKDISALPPIGPAILKHFSRVLKEESQDEWSDMGRSLCNASLYVVMLSVISSSDDEDDYKLAFEQFFDAICKFLTLSSSKLVRGQVSILSFYDLWLPSLSYYYEPESILVFTSKLFESCQQKEICLSITTKILSAQEENYLNVKFLLLRRVLSSEVSKNTLFDNSNYNALHLEFISRCIEWTVQPYLLQNDRILQVPTMRLANSVLITLIENIKDRKVLINMMRLIPTYCRFLLLVRKYYKKSNLFKTSRTFTKLFPVELPFPKLPMDSIVNDEIVVEILLEIATIICELTKVGYKFFGHNSSLTEIARQCENDEMFQSVFYSKEVGKEHILTITRTIKILLKGEFFPEKKWLAITALFTRCSLTLLGMCKDFMITKNSPSKSKHDQDDECTVDMKLWAEYYKAILMLSTHKVSTLTKLAIIPRKAIYCITHDLKRQAAFLLNESWDALGYENDKDDHMVMATKYGIDHVSEYQRLLLIENPSIMRELFVFAFSRHIDATAVSCKIIWSVAINFWQSESSFQSALNICIPELYNGFQMGKLFIDNYELERFIACIFYTVHMPSDDILYQAFSDFLKELLGFLHIVAESYKISGQEEFDDDRTTRHIEMFRYLLDANRPELFHKMINDLYIHAIKKKDYVQAGLGLELLASVYEWDPNDVLPAIPYPSLPKQSSFERKEFLYKEAARNFSKGLKLEKALAVYKDLIKAYDEIDYDLNGLAFVHDQISTIYTELQSIDRLLPTYFKVSFMGFGFPISIRNKMFIFEGLPFEHITSMQNRLLKIYHGSSIIQQQAQVDELLMKPPMGKLINVTTVEPQLDISDKYSSALNNKTRMYIENRNLRTFCNSRRLANSTSVTNLWVEEFTYTTLSTFPTLMYRSEIIEVKKRKLSPLENAIRSLQIKIQELNGLENMALKVLKEQGDVTDIFNELSRNITGTISAPINGGISQYKEFLKPPTCDQFDAQELHRLILLFDELTIVLSRCLLIHMEILPSSEYKESHNVLLRLYEENFSDEIKHNNINIHNTTLENLTKSFTRQGSVHGSQRIKSLGSSHWDRSTTKHMKTASVNSEIVDMNMGEILTKYITRSSSHSSLTTGSSHLAPSVSSISNQTTQTLGSTSLQQTVNEISHSHNLHL</sequence>
<dbReference type="InterPro" id="IPR043161">
    <property type="entry name" value="DOCK_C_lobe_A"/>
</dbReference>
<dbReference type="Pfam" id="PF20421">
    <property type="entry name" value="DHR-2_Lobe_C"/>
    <property type="match status" value="1"/>
</dbReference>
<dbReference type="FunCoup" id="H2ANQ3">
    <property type="interactions" value="27"/>
</dbReference>
<evidence type="ECO:0000256" key="2">
    <source>
        <dbReference type="SAM" id="MobiDB-lite"/>
    </source>
</evidence>
<dbReference type="OrthoDB" id="18896at2759"/>
<dbReference type="PROSITE" id="PS51651">
    <property type="entry name" value="DOCKER"/>
    <property type="match status" value="1"/>
</dbReference>
<name>H2ANQ3_KAZAF</name>
<evidence type="ECO:0000256" key="1">
    <source>
        <dbReference type="PROSITE-ProRule" id="PRU00984"/>
    </source>
</evidence>
<dbReference type="eggNOG" id="KOG1998">
    <property type="taxonomic scope" value="Eukaryota"/>
</dbReference>
<dbReference type="GO" id="GO:0005886">
    <property type="term" value="C:plasma membrane"/>
    <property type="evidence" value="ECO:0007669"/>
    <property type="project" value="EnsemblFungi"/>
</dbReference>